<dbReference type="Proteomes" id="UP000256645">
    <property type="component" value="Unassembled WGS sequence"/>
</dbReference>
<feature type="compositionally biased region" description="Polar residues" evidence="1">
    <location>
        <begin position="516"/>
        <end position="531"/>
    </location>
</feature>
<reference evidence="3 4" key="1">
    <citation type="journal article" date="2018" name="IMA Fungus">
        <title>IMA Genome-F 9: Draft genome sequence of Annulohypoxylon stygium, Aspergillus mulundensis, Berkeleyomyces basicola (syn. Thielaviopsis basicola), Ceratocystis smalleyi, two Cercospora beticola strains, Coleophoma cylindrospora, Fusarium fracticaudum, Phialophora cf. hyalina, and Morchella septimelata.</title>
        <authorList>
            <person name="Wingfield B.D."/>
            <person name="Bills G.F."/>
            <person name="Dong Y."/>
            <person name="Huang W."/>
            <person name="Nel W.J."/>
            <person name="Swalarsk-Parry B.S."/>
            <person name="Vaghefi N."/>
            <person name="Wilken P.M."/>
            <person name="An Z."/>
            <person name="de Beer Z.W."/>
            <person name="De Vos L."/>
            <person name="Chen L."/>
            <person name="Duong T.A."/>
            <person name="Gao Y."/>
            <person name="Hammerbacher A."/>
            <person name="Kikkert J.R."/>
            <person name="Li Y."/>
            <person name="Li H."/>
            <person name="Li K."/>
            <person name="Li Q."/>
            <person name="Liu X."/>
            <person name="Ma X."/>
            <person name="Naidoo K."/>
            <person name="Pethybridge S.J."/>
            <person name="Sun J."/>
            <person name="Steenkamp E.T."/>
            <person name="van der Nest M.A."/>
            <person name="van Wyk S."/>
            <person name="Wingfield M.J."/>
            <person name="Xiong C."/>
            <person name="Yue Q."/>
            <person name="Zhang X."/>
        </authorList>
    </citation>
    <scope>NUCLEOTIDE SEQUENCE [LARGE SCALE GENOMIC DNA]</scope>
    <source>
        <strain evidence="3 4">BP6252</strain>
    </source>
</reference>
<keyword evidence="2" id="KW-1133">Transmembrane helix</keyword>
<keyword evidence="4" id="KW-1185">Reference proteome</keyword>
<evidence type="ECO:0000313" key="3">
    <source>
        <dbReference type="EMBL" id="RDW63394.1"/>
    </source>
</evidence>
<gene>
    <name evidence="3" type="ORF">BP6252_10939</name>
</gene>
<proteinExistence type="predicted"/>
<keyword evidence="2" id="KW-0472">Membrane</keyword>
<dbReference type="AlphaFoldDB" id="A0A3D8QPL4"/>
<organism evidence="3 4">
    <name type="scientific">Coleophoma cylindrospora</name>
    <dbReference type="NCBI Taxonomy" id="1849047"/>
    <lineage>
        <taxon>Eukaryota</taxon>
        <taxon>Fungi</taxon>
        <taxon>Dikarya</taxon>
        <taxon>Ascomycota</taxon>
        <taxon>Pezizomycotina</taxon>
        <taxon>Leotiomycetes</taxon>
        <taxon>Helotiales</taxon>
        <taxon>Dermateaceae</taxon>
        <taxon>Coleophoma</taxon>
    </lineage>
</organism>
<feature type="region of interest" description="Disordered" evidence="1">
    <location>
        <begin position="493"/>
        <end position="535"/>
    </location>
</feature>
<feature type="region of interest" description="Disordered" evidence="1">
    <location>
        <begin position="318"/>
        <end position="340"/>
    </location>
</feature>
<sequence length="557" mass="62867">MYDSNNRLPFTKANLPSADCDKDHCNIYYVQQHGKVYRHTNVQFTNPAVNNIGRAGGTGNTAPFDGDDRLTLIHFQSTCKKGENNPDKSHNSIVKAESKYEKDSECPDILPNDIPAFFQERLKGILYSLRVPCLSKQTVSFSMVYHIRAEGGNFASATADKREERYNKEHMFGFLWGLDGVEIKELLTDLVSRWQDIADDHSKPSTGITPRLVVAALISQYGSVISETIQTVYSNLGVCDDNLNKAINDLVKNEPGRSLKSAGQIRDINENLIKMNIDLTGTRSTMHYLAESADVMVKNITTFDEYVIERLKEWHKASERTRPKKEVTDPEEPDRDLTRTRTGTFNTKLTEAVNELDYWSEKTRDNDKLVTVRKNMLQHKIDIKSLQQHININVGMVSNVISERDRLIQQSILENTARDAAKMKFMAVLTAFFLPGTFMAILLTTPMFNFLEDTKPLLTRGGIPLGIYCGVTVLGFVFLLLALFLLRKPKNRNEDESAMPKDKTSDKNKSDLGGHSNKTYGTNGESTSTDSSRQRGRKSLFAWCPNGWVPPCRESNV</sequence>
<keyword evidence="2" id="KW-0812">Transmembrane</keyword>
<dbReference type="EMBL" id="PDLM01000013">
    <property type="protein sequence ID" value="RDW63394.1"/>
    <property type="molecule type" value="Genomic_DNA"/>
</dbReference>
<dbReference type="OrthoDB" id="3513306at2759"/>
<evidence type="ECO:0000313" key="4">
    <source>
        <dbReference type="Proteomes" id="UP000256645"/>
    </source>
</evidence>
<name>A0A3D8QPL4_9HELO</name>
<feature type="transmembrane region" description="Helical" evidence="2">
    <location>
        <begin position="425"/>
        <end position="445"/>
    </location>
</feature>
<evidence type="ECO:0000256" key="1">
    <source>
        <dbReference type="SAM" id="MobiDB-lite"/>
    </source>
</evidence>
<feature type="compositionally biased region" description="Basic and acidic residues" evidence="1">
    <location>
        <begin position="493"/>
        <end position="512"/>
    </location>
</feature>
<feature type="compositionally biased region" description="Basic and acidic residues" evidence="1">
    <location>
        <begin position="318"/>
        <end position="328"/>
    </location>
</feature>
<accession>A0A3D8QPL4</accession>
<feature type="transmembrane region" description="Helical" evidence="2">
    <location>
        <begin position="465"/>
        <end position="486"/>
    </location>
</feature>
<comment type="caution">
    <text evidence="3">The sequence shown here is derived from an EMBL/GenBank/DDBJ whole genome shotgun (WGS) entry which is preliminary data.</text>
</comment>
<protein>
    <submittedName>
        <fullName evidence="3">Uncharacterized protein</fullName>
    </submittedName>
</protein>
<evidence type="ECO:0000256" key="2">
    <source>
        <dbReference type="SAM" id="Phobius"/>
    </source>
</evidence>